<dbReference type="EMBL" id="JBBKTW010000004">
    <property type="protein sequence ID" value="MEN2989008.1"/>
    <property type="molecule type" value="Genomic_DNA"/>
</dbReference>
<evidence type="ECO:0000256" key="3">
    <source>
        <dbReference type="ARBA" id="ARBA00022679"/>
    </source>
</evidence>
<dbReference type="Pfam" id="PF14487">
    <property type="entry name" value="DarT"/>
    <property type="match status" value="1"/>
</dbReference>
<protein>
    <submittedName>
        <fullName evidence="8">DUF4433 domain-containing protein</fullName>
    </submittedName>
</protein>
<evidence type="ECO:0000313" key="8">
    <source>
        <dbReference type="EMBL" id="MEN2989008.1"/>
    </source>
</evidence>
<name>A0ABU9YJL4_9PROT</name>
<comment type="caution">
    <text evidence="8">The sequence shown here is derived from an EMBL/GenBank/DDBJ whole genome shotgun (WGS) entry which is preliminary data.</text>
</comment>
<feature type="active site" description="Proton acceptor" evidence="6">
    <location>
        <position position="57"/>
    </location>
</feature>
<evidence type="ECO:0000256" key="6">
    <source>
        <dbReference type="PROSITE-ProRule" id="PRU01362"/>
    </source>
</evidence>
<dbReference type="PROSITE" id="PS52018">
    <property type="entry name" value="DART"/>
    <property type="match status" value="1"/>
</dbReference>
<comment type="catalytic activity">
    <reaction evidence="6">
        <text>a thymidine in DNA + NAD(+) = an N-(ADP-alpha-D-ribosyl)-thymidine in DNA + nicotinamide + H(+)</text>
        <dbReference type="Rhea" id="RHEA:71651"/>
        <dbReference type="Rhea" id="RHEA-COMP:13556"/>
        <dbReference type="Rhea" id="RHEA-COMP:18051"/>
        <dbReference type="ChEBI" id="CHEBI:15378"/>
        <dbReference type="ChEBI" id="CHEBI:17154"/>
        <dbReference type="ChEBI" id="CHEBI:57540"/>
        <dbReference type="ChEBI" id="CHEBI:137386"/>
        <dbReference type="ChEBI" id="CHEBI:191199"/>
    </reaction>
</comment>
<feature type="active site" evidence="6">
    <location>
        <position position="169"/>
    </location>
</feature>
<proteinExistence type="inferred from homology"/>
<evidence type="ECO:0000313" key="9">
    <source>
        <dbReference type="Proteomes" id="UP001413721"/>
    </source>
</evidence>
<sequence>MTNRDGLPLKPEDGWIFRIMHVSNVGALLDRGVLCRNGAGKDTGYVAIGSPDLIDHRWHHPVPCPPGGELGDYVPFYFTPHSPMFFNIYTGKGVQKQTNADIVILVTELRRVINYQCRVLFTDRAAHLEAAQYHDDLNYLVNLPWEAFRTRNFRKDPENPDHFERYRAEALIHRQLPVDALSAIACYTEEVRGLVKRQVDDRGLRLKVILRPRWYFS</sequence>
<dbReference type="RefSeq" id="WP_345937400.1">
    <property type="nucleotide sequence ID" value="NZ_JBBKTW010000004.1"/>
</dbReference>
<feature type="binding site" evidence="6">
    <location>
        <position position="57"/>
    </location>
    <ligand>
        <name>NAD(+)</name>
        <dbReference type="ChEBI" id="CHEBI:57540"/>
    </ligand>
</feature>
<comment type="similarity">
    <text evidence="6">Belongs to the DarT ADP-ribosyltransferase family.</text>
</comment>
<gene>
    <name evidence="8" type="ORF">WG926_11900</name>
</gene>
<evidence type="ECO:0000256" key="2">
    <source>
        <dbReference type="ARBA" id="ARBA00022676"/>
    </source>
</evidence>
<keyword evidence="1 6" id="KW-1277">Toxin-antitoxin system</keyword>
<evidence type="ECO:0000256" key="5">
    <source>
        <dbReference type="ARBA" id="ARBA00023125"/>
    </source>
</evidence>
<keyword evidence="9" id="KW-1185">Reference proteome</keyword>
<accession>A0ABU9YJL4</accession>
<keyword evidence="4 6" id="KW-0548">Nucleotidyltransferase</keyword>
<dbReference type="InterPro" id="IPR029494">
    <property type="entry name" value="DarT"/>
</dbReference>
<keyword evidence="5 6" id="KW-0238">DNA-binding</keyword>
<evidence type="ECO:0000256" key="4">
    <source>
        <dbReference type="ARBA" id="ARBA00022695"/>
    </source>
</evidence>
<feature type="domain" description="DarT" evidence="7">
    <location>
        <begin position="14"/>
        <end position="216"/>
    </location>
</feature>
<comment type="caution">
    <text evidence="6">Lacks conserved residue(s) required for the propagation of feature annotation.</text>
</comment>
<organism evidence="8 9">
    <name type="scientific">Tistrella arctica</name>
    <dbReference type="NCBI Taxonomy" id="3133430"/>
    <lineage>
        <taxon>Bacteria</taxon>
        <taxon>Pseudomonadati</taxon>
        <taxon>Pseudomonadota</taxon>
        <taxon>Alphaproteobacteria</taxon>
        <taxon>Geminicoccales</taxon>
        <taxon>Geminicoccaceae</taxon>
        <taxon>Tistrella</taxon>
    </lineage>
</organism>
<evidence type="ECO:0000259" key="7">
    <source>
        <dbReference type="PROSITE" id="PS52018"/>
    </source>
</evidence>
<keyword evidence="2 6" id="KW-0328">Glycosyltransferase</keyword>
<keyword evidence="3 6" id="KW-0808">Transferase</keyword>
<feature type="binding site" evidence="6">
    <location>
        <begin position="18"/>
        <end position="20"/>
    </location>
    <ligand>
        <name>NAD(+)</name>
        <dbReference type="ChEBI" id="CHEBI:57540"/>
    </ligand>
</feature>
<reference evidence="8 9" key="1">
    <citation type="submission" date="2024-03" db="EMBL/GenBank/DDBJ databases">
        <title>High-quality draft genome sequencing of Tistrella sp. BH-R2-4.</title>
        <authorList>
            <person name="Dong C."/>
        </authorList>
    </citation>
    <scope>NUCLEOTIDE SEQUENCE [LARGE SCALE GENOMIC DNA]</scope>
    <source>
        <strain evidence="8 9">BH-R2-4</strain>
    </source>
</reference>
<evidence type="ECO:0000256" key="1">
    <source>
        <dbReference type="ARBA" id="ARBA00022649"/>
    </source>
</evidence>
<dbReference type="Proteomes" id="UP001413721">
    <property type="component" value="Unassembled WGS sequence"/>
</dbReference>